<protein>
    <recommendedName>
        <fullName evidence="1">UPF0597 protein IAD25_01230</fullName>
    </recommendedName>
</protein>
<gene>
    <name evidence="3" type="ORF">IAD25_01230</name>
</gene>
<feature type="domain" description="Serine dehydratase-like alpha subunit" evidence="2">
    <location>
        <begin position="90"/>
        <end position="418"/>
    </location>
</feature>
<comment type="caution">
    <text evidence="3">The sequence shown here is derived from an EMBL/GenBank/DDBJ whole genome shotgun (WGS) entry which is preliminary data.</text>
</comment>
<dbReference type="PANTHER" id="PTHR30501">
    <property type="entry name" value="UPF0597 PROTEIN YHAM"/>
    <property type="match status" value="1"/>
</dbReference>
<organism evidence="3 4">
    <name type="scientific">Candidatus Allocopromorpha excrementipullorum</name>
    <dbReference type="NCBI Taxonomy" id="2840743"/>
    <lineage>
        <taxon>Bacteria</taxon>
        <taxon>Bacillati</taxon>
        <taxon>Bacillota</taxon>
        <taxon>Clostridia</taxon>
        <taxon>Eubacteriales</taxon>
        <taxon>Eubacteriaceae</taxon>
        <taxon>Eubacteriaceae incertae sedis</taxon>
        <taxon>Candidatus Allocopromorpha</taxon>
    </lineage>
</organism>
<sequence length="432" mass="45976">MNREVETAYKKILRYELVPAFGCTEPGAVAYAASKARTLLGKFPEHLDVICSGNVIKNVKGVVVPNSGGLHGIEAAAVLGSMLDCGDSELEVLSCAGEEDRQRTKELLGTGYCSCGLELGEGNMYIRVLAAGGNDEAEVRIKERHTNVIYMRKNDDVLLDISSGGDQSDMERSKALLNVADILEFAETADYRDIEELLRDQAELNMAVAEEGIRKVYGAAVGRTLLENNENDIKTRAKAYAAAASDARMGGCAFPVVVNSCSGNQGITTSIPVVLYARELGIGKDRLYRALLLSNLIAVHIKRHIGVLSAFCGAVSAGCASGAAITYLYGGTYQQICHTIVNTLANVGGIVCDGAKASCAAKIASSVDAALLAHDMAMAGSRFAGGEGIVAEDVEKTIENIGIVGKDGMKETDITILKLMLEDENRKRRKDN</sequence>
<dbReference type="PANTHER" id="PTHR30501:SF2">
    <property type="entry name" value="UPF0597 PROTEIN YHAM"/>
    <property type="match status" value="1"/>
</dbReference>
<dbReference type="PIRSF" id="PIRSF006054">
    <property type="entry name" value="UCP006054"/>
    <property type="match status" value="1"/>
</dbReference>
<dbReference type="HAMAP" id="MF_01845">
    <property type="entry name" value="UPF0597"/>
    <property type="match status" value="1"/>
</dbReference>
<evidence type="ECO:0000313" key="4">
    <source>
        <dbReference type="Proteomes" id="UP000824130"/>
    </source>
</evidence>
<dbReference type="GO" id="GO:0080146">
    <property type="term" value="F:L-cysteine desulfhydrase activity"/>
    <property type="evidence" value="ECO:0007669"/>
    <property type="project" value="TreeGrafter"/>
</dbReference>
<reference evidence="3" key="2">
    <citation type="journal article" date="2021" name="PeerJ">
        <title>Extensive microbial diversity within the chicken gut microbiome revealed by metagenomics and culture.</title>
        <authorList>
            <person name="Gilroy R."/>
            <person name="Ravi A."/>
            <person name="Getino M."/>
            <person name="Pursley I."/>
            <person name="Horton D.L."/>
            <person name="Alikhan N.F."/>
            <person name="Baker D."/>
            <person name="Gharbi K."/>
            <person name="Hall N."/>
            <person name="Watson M."/>
            <person name="Adriaenssens E.M."/>
            <person name="Foster-Nyarko E."/>
            <person name="Jarju S."/>
            <person name="Secka A."/>
            <person name="Antonio M."/>
            <person name="Oren A."/>
            <person name="Chaudhuri R.R."/>
            <person name="La Ragione R."/>
            <person name="Hildebrand F."/>
            <person name="Pallen M.J."/>
        </authorList>
    </citation>
    <scope>NUCLEOTIDE SEQUENCE</scope>
    <source>
        <strain evidence="3">ChiSjej4B22-8349</strain>
    </source>
</reference>
<comment type="similarity">
    <text evidence="1">Belongs to the UPF0597 family.</text>
</comment>
<proteinExistence type="inferred from homology"/>
<name>A0A9D1SUH3_9FIRM</name>
<dbReference type="Pfam" id="PF03313">
    <property type="entry name" value="SDH_alpha"/>
    <property type="match status" value="1"/>
</dbReference>
<evidence type="ECO:0000313" key="3">
    <source>
        <dbReference type="EMBL" id="HIU95322.1"/>
    </source>
</evidence>
<dbReference type="AlphaFoldDB" id="A0A9D1SUH3"/>
<accession>A0A9D1SUH3</accession>
<dbReference type="EMBL" id="DVOB01000030">
    <property type="protein sequence ID" value="HIU95322.1"/>
    <property type="molecule type" value="Genomic_DNA"/>
</dbReference>
<dbReference type="GO" id="GO:0019450">
    <property type="term" value="P:L-cysteine catabolic process to pyruvate"/>
    <property type="evidence" value="ECO:0007669"/>
    <property type="project" value="TreeGrafter"/>
</dbReference>
<dbReference type="InterPro" id="IPR021144">
    <property type="entry name" value="UPF0597"/>
</dbReference>
<reference evidence="3" key="1">
    <citation type="submission" date="2020-10" db="EMBL/GenBank/DDBJ databases">
        <authorList>
            <person name="Gilroy R."/>
        </authorList>
    </citation>
    <scope>NUCLEOTIDE SEQUENCE</scope>
    <source>
        <strain evidence="3">ChiSjej4B22-8349</strain>
    </source>
</reference>
<dbReference type="InterPro" id="IPR005130">
    <property type="entry name" value="Ser_deHydtase-like_asu"/>
</dbReference>
<dbReference type="Proteomes" id="UP000824130">
    <property type="component" value="Unassembled WGS sequence"/>
</dbReference>
<evidence type="ECO:0000259" key="2">
    <source>
        <dbReference type="Pfam" id="PF03313"/>
    </source>
</evidence>
<evidence type="ECO:0000256" key="1">
    <source>
        <dbReference type="HAMAP-Rule" id="MF_01845"/>
    </source>
</evidence>